<gene>
    <name evidence="1" type="ORF">C8D78_1963</name>
</gene>
<evidence type="ECO:0000313" key="1">
    <source>
        <dbReference type="EMBL" id="RKR20148.1"/>
    </source>
</evidence>
<proteinExistence type="predicted"/>
<protein>
    <submittedName>
        <fullName evidence="1">Phytoene dehydrogenase-like protein</fullName>
    </submittedName>
</protein>
<dbReference type="Pfam" id="PF13450">
    <property type="entry name" value="NAD_binding_8"/>
    <property type="match status" value="1"/>
</dbReference>
<dbReference type="EMBL" id="RBIR01000003">
    <property type="protein sequence ID" value="RKR20148.1"/>
    <property type="molecule type" value="Genomic_DNA"/>
</dbReference>
<dbReference type="PRINTS" id="PR00419">
    <property type="entry name" value="ADXRDTASE"/>
</dbReference>
<comment type="caution">
    <text evidence="1">The sequence shown here is derived from an EMBL/GenBank/DDBJ whole genome shotgun (WGS) entry which is preliminary data.</text>
</comment>
<name>A0A495ET31_9MICC</name>
<dbReference type="PANTHER" id="PTHR10668">
    <property type="entry name" value="PHYTOENE DEHYDROGENASE"/>
    <property type="match status" value="1"/>
</dbReference>
<dbReference type="AlphaFoldDB" id="A0A495ET31"/>
<dbReference type="SUPFAM" id="SSF51905">
    <property type="entry name" value="FAD/NAD(P)-binding domain"/>
    <property type="match status" value="1"/>
</dbReference>
<dbReference type="OrthoDB" id="833207at2"/>
<sequence>MTDVAVVGSGPNGLAAALTMARAGLKVRVFEAAGTAGGGLRTAELIEPGHFHDVCSAVHPMVLASPFFRRFELSRRVPLAVPDISYGSPLDGGRAALAYRSLDRTAAELGRDGPAYRRLMAPLVRRMDGVADLTLNQLLRIPADPAAAAIFGARTLEQGTRLWNARFSEDLAPALLSGAAAHAVAPLPSVTAAGAGLMLGALGHAGGWPVPLGGSAAIARALTADIEAHGGVIETGKRISSLAELPPARATLLDVAPPALLRLAAGRFPAGYRRALESFRFGNAACKVDFILSGPVPWAADGLADAGTVHVGGTRAETAESEGQVASGRHPERPYVLVSQPSRFDAGRAPAGRHILWTYCHVPAGSTVDMSEAVMAQLERFAPGFRDLVVQFKVTTAAGLAAYDENYVGGDFSAGRMDLRGVLRRPVLSRVPWRTPLAGVYLCSSSTPPGPGVSGMPGFHAAGYALRDMFGLGVPELGYQAP</sequence>
<evidence type="ECO:0000313" key="2">
    <source>
        <dbReference type="Proteomes" id="UP000276055"/>
    </source>
</evidence>
<organism evidence="1 2">
    <name type="scientific">Arthrobacter oryzae</name>
    <dbReference type="NCBI Taxonomy" id="409290"/>
    <lineage>
        <taxon>Bacteria</taxon>
        <taxon>Bacillati</taxon>
        <taxon>Actinomycetota</taxon>
        <taxon>Actinomycetes</taxon>
        <taxon>Micrococcales</taxon>
        <taxon>Micrococcaceae</taxon>
        <taxon>Arthrobacter</taxon>
    </lineage>
</organism>
<dbReference type="Proteomes" id="UP000276055">
    <property type="component" value="Unassembled WGS sequence"/>
</dbReference>
<dbReference type="RefSeq" id="WP_120952970.1">
    <property type="nucleotide sequence ID" value="NZ_RBIR01000003.1"/>
</dbReference>
<dbReference type="Gene3D" id="3.50.50.60">
    <property type="entry name" value="FAD/NAD(P)-binding domain"/>
    <property type="match status" value="1"/>
</dbReference>
<dbReference type="PANTHER" id="PTHR10668:SF105">
    <property type="entry name" value="DEHYDROGENASE-RELATED"/>
    <property type="match status" value="1"/>
</dbReference>
<reference evidence="1 2" key="1">
    <citation type="submission" date="2018-10" db="EMBL/GenBank/DDBJ databases">
        <title>Genomic Encyclopedia of Type Strains, Phase IV (KMG-IV): sequencing the most valuable type-strain genomes for metagenomic binning, comparative biology and taxonomic classification.</title>
        <authorList>
            <person name="Goeker M."/>
        </authorList>
    </citation>
    <scope>NUCLEOTIDE SEQUENCE [LARGE SCALE GENOMIC DNA]</scope>
    <source>
        <strain evidence="1 2">DSM 25586</strain>
    </source>
</reference>
<dbReference type="InterPro" id="IPR036188">
    <property type="entry name" value="FAD/NAD-bd_sf"/>
</dbReference>
<accession>A0A495ET31</accession>